<gene>
    <name evidence="1" type="ordered locus">FraEuI1c_5833</name>
</gene>
<proteinExistence type="predicted"/>
<evidence type="ECO:0000313" key="2">
    <source>
        <dbReference type="Proteomes" id="UP000002484"/>
    </source>
</evidence>
<sequence>MSADDARDSAAVRGHQANLTYQLAGAMTGVEKAAGCCAEAVWAQQQLADYEAANDDVRVLLTEARELLAGLGRAGTLLRAAAALHAADVAETTHADLAVPVSAPAS</sequence>
<dbReference type="HOGENOM" id="CLU_2219270_0_0_11"/>
<name>E3IX45_PSEI1</name>
<dbReference type="Proteomes" id="UP000002484">
    <property type="component" value="Chromosome"/>
</dbReference>
<protein>
    <submittedName>
        <fullName evidence="1">AraC family transcriptional regulator</fullName>
    </submittedName>
</protein>
<keyword evidence="2" id="KW-1185">Reference proteome</keyword>
<organism evidence="1 2">
    <name type="scientific">Pseudofrankia inefficax (strain DSM 45817 / CECT 9037 / DDB 130130 / EuI1c)</name>
    <name type="common">Frankia inefficax</name>
    <dbReference type="NCBI Taxonomy" id="298654"/>
    <lineage>
        <taxon>Bacteria</taxon>
        <taxon>Bacillati</taxon>
        <taxon>Actinomycetota</taxon>
        <taxon>Actinomycetes</taxon>
        <taxon>Frankiales</taxon>
        <taxon>Frankiaceae</taxon>
        <taxon>Pseudofrankia</taxon>
    </lineage>
</organism>
<dbReference type="AlphaFoldDB" id="E3IX45"/>
<dbReference type="STRING" id="298654.FraEuI1c_5833"/>
<dbReference type="EMBL" id="CP002299">
    <property type="protein sequence ID" value="ADP83817.1"/>
    <property type="molecule type" value="Genomic_DNA"/>
</dbReference>
<dbReference type="RefSeq" id="WP_013426935.1">
    <property type="nucleotide sequence ID" value="NC_014666.1"/>
</dbReference>
<evidence type="ECO:0000313" key="1">
    <source>
        <dbReference type="EMBL" id="ADP83817.1"/>
    </source>
</evidence>
<dbReference type="InParanoid" id="E3IX45"/>
<dbReference type="KEGG" id="fri:FraEuI1c_5833"/>
<accession>E3IX45</accession>
<reference evidence="1 2" key="1">
    <citation type="submission" date="2010-10" db="EMBL/GenBank/DDBJ databases">
        <title>Complete sequence of Frankia sp. EuI1c.</title>
        <authorList>
            <consortium name="US DOE Joint Genome Institute"/>
            <person name="Lucas S."/>
            <person name="Copeland A."/>
            <person name="Lapidus A."/>
            <person name="Cheng J.-F."/>
            <person name="Bruce D."/>
            <person name="Goodwin L."/>
            <person name="Pitluck S."/>
            <person name="Chertkov O."/>
            <person name="Detter J.C."/>
            <person name="Han C."/>
            <person name="Tapia R."/>
            <person name="Land M."/>
            <person name="Hauser L."/>
            <person name="Jeffries C."/>
            <person name="Kyrpides N."/>
            <person name="Ivanova N."/>
            <person name="Mikhailova N."/>
            <person name="Beauchemin N."/>
            <person name="Sen A."/>
            <person name="Sur S.A."/>
            <person name="Gtari M."/>
            <person name="Wall L."/>
            <person name="Tisa L."/>
            <person name="Woyke T."/>
        </authorList>
    </citation>
    <scope>NUCLEOTIDE SEQUENCE [LARGE SCALE GENOMIC DNA]</scope>
    <source>
        <strain evidence="2">DSM 45817 / CECT 9037 / EuI1c</strain>
    </source>
</reference>